<evidence type="ECO:0000256" key="2">
    <source>
        <dbReference type="ARBA" id="ARBA00022723"/>
    </source>
</evidence>
<feature type="non-terminal residue" evidence="6">
    <location>
        <position position="468"/>
    </location>
</feature>
<reference evidence="6 7" key="1">
    <citation type="submission" date="2024-05" db="EMBL/GenBank/DDBJ databases">
        <title>Genome sequencing and assembly of Indian major carp, Cirrhinus mrigala (Hamilton, 1822).</title>
        <authorList>
            <person name="Mohindra V."/>
            <person name="Chowdhury L.M."/>
            <person name="Lal K."/>
            <person name="Jena J.K."/>
        </authorList>
    </citation>
    <scope>NUCLEOTIDE SEQUENCE [LARGE SCALE GENOMIC DNA]</scope>
    <source>
        <strain evidence="6">CM1030</strain>
        <tissue evidence="6">Blood</tissue>
    </source>
</reference>
<dbReference type="Proteomes" id="UP001529510">
    <property type="component" value="Unassembled WGS sequence"/>
</dbReference>
<dbReference type="EMBL" id="JAMKFB020000007">
    <property type="protein sequence ID" value="KAL0189695.1"/>
    <property type="molecule type" value="Genomic_DNA"/>
</dbReference>
<comment type="subcellular location">
    <subcellularLocation>
        <location evidence="1">Nucleus</location>
    </subcellularLocation>
</comment>
<dbReference type="AlphaFoldDB" id="A0ABD0QVE5"/>
<proteinExistence type="predicted"/>
<protein>
    <submittedName>
        <fullName evidence="6">Uncharacterized protein</fullName>
    </submittedName>
</protein>
<keyword evidence="5" id="KW-0539">Nucleus</keyword>
<evidence type="ECO:0000313" key="6">
    <source>
        <dbReference type="EMBL" id="KAL0189695.1"/>
    </source>
</evidence>
<evidence type="ECO:0000256" key="3">
    <source>
        <dbReference type="ARBA" id="ARBA00022771"/>
    </source>
</evidence>
<evidence type="ECO:0000313" key="7">
    <source>
        <dbReference type="Proteomes" id="UP001529510"/>
    </source>
</evidence>
<keyword evidence="4" id="KW-0862">Zinc</keyword>
<evidence type="ECO:0000256" key="5">
    <source>
        <dbReference type="ARBA" id="ARBA00023242"/>
    </source>
</evidence>
<dbReference type="InterPro" id="IPR012337">
    <property type="entry name" value="RNaseH-like_sf"/>
</dbReference>
<dbReference type="InterPro" id="IPR052035">
    <property type="entry name" value="ZnF_BED_domain_contain"/>
</dbReference>
<evidence type="ECO:0000256" key="4">
    <source>
        <dbReference type="ARBA" id="ARBA00022833"/>
    </source>
</evidence>
<dbReference type="GO" id="GO:0005634">
    <property type="term" value="C:nucleus"/>
    <property type="evidence" value="ECO:0007669"/>
    <property type="project" value="UniProtKB-SubCell"/>
</dbReference>
<evidence type="ECO:0000256" key="1">
    <source>
        <dbReference type="ARBA" id="ARBA00004123"/>
    </source>
</evidence>
<accession>A0ABD0QVE5</accession>
<dbReference type="GO" id="GO:0008270">
    <property type="term" value="F:zinc ion binding"/>
    <property type="evidence" value="ECO:0007669"/>
    <property type="project" value="UniProtKB-KW"/>
</dbReference>
<dbReference type="PANTHER" id="PTHR46481">
    <property type="entry name" value="ZINC FINGER BED DOMAIN-CONTAINING PROTEIN 4"/>
    <property type="match status" value="1"/>
</dbReference>
<keyword evidence="7" id="KW-1185">Reference proteome</keyword>
<keyword evidence="3" id="KW-0863">Zinc-finger</keyword>
<gene>
    <name evidence="6" type="ORF">M9458_016794</name>
</gene>
<dbReference type="PANTHER" id="PTHR46481:SF10">
    <property type="entry name" value="ZINC FINGER BED DOMAIN-CONTAINING PROTEIN 39"/>
    <property type="match status" value="1"/>
</dbReference>
<dbReference type="SUPFAM" id="SSF53098">
    <property type="entry name" value="Ribonuclease H-like"/>
    <property type="match status" value="1"/>
</dbReference>
<sequence length="468" mass="53051">MSPECLKDACIELVTVNGRPFTLMEDTGFRKIIEPLQNAMGNNFVINSSNIRDMVSSVAQEGREELKNDLKGRLLMLKIDSATCRDRSVLGVNVQYTDGEKIVLRTLAVRELNDRHTAEYISSVVQDVLHEYDVELRQVYSITSDNGANMIKAVSLLSDIQEDTMCNEVNEADTMDKEEDGDETDIQDESQELVPDLAIELDSVMQEHVLRSVRCSAHTLQLAVDDALKEQRSTNLISKARRVAKKLRTQNVVVLLKRMGLKRAIVDCPTRWHSTHDMLERLLELKNFCQDMSPNIKEVNLSGNEWEAIANLVSALKPAKVATKSLQSEQLTAGDFYGVWLHCVLCTDRIDNLFAKRLVQCLKSRQTALFDNDAFVAALFLDPRYRFFLSDLQSERAKIHLSRAWDAIQNLSANNNTVQRSPSQASDDDDEIEQLLMAKEKEITTVKHTRVSVSSALDMYSREPRLKR</sequence>
<name>A0ABD0QVE5_CIRMR</name>
<keyword evidence="2" id="KW-0479">Metal-binding</keyword>
<organism evidence="6 7">
    <name type="scientific">Cirrhinus mrigala</name>
    <name type="common">Mrigala</name>
    <dbReference type="NCBI Taxonomy" id="683832"/>
    <lineage>
        <taxon>Eukaryota</taxon>
        <taxon>Metazoa</taxon>
        <taxon>Chordata</taxon>
        <taxon>Craniata</taxon>
        <taxon>Vertebrata</taxon>
        <taxon>Euteleostomi</taxon>
        <taxon>Actinopterygii</taxon>
        <taxon>Neopterygii</taxon>
        <taxon>Teleostei</taxon>
        <taxon>Ostariophysi</taxon>
        <taxon>Cypriniformes</taxon>
        <taxon>Cyprinidae</taxon>
        <taxon>Labeoninae</taxon>
        <taxon>Labeonini</taxon>
        <taxon>Cirrhinus</taxon>
    </lineage>
</organism>
<comment type="caution">
    <text evidence="6">The sequence shown here is derived from an EMBL/GenBank/DDBJ whole genome shotgun (WGS) entry which is preliminary data.</text>
</comment>